<accession>A0AAV5W0R9</accession>
<reference evidence="1" key="1">
    <citation type="submission" date="2023-10" db="EMBL/GenBank/DDBJ databases">
        <title>Genome assembly of Pristionchus species.</title>
        <authorList>
            <person name="Yoshida K."/>
            <person name="Sommer R.J."/>
        </authorList>
    </citation>
    <scope>NUCLEOTIDE SEQUENCE</scope>
    <source>
        <strain evidence="1">RS5133</strain>
    </source>
</reference>
<feature type="non-terminal residue" evidence="1">
    <location>
        <position position="161"/>
    </location>
</feature>
<dbReference type="AlphaFoldDB" id="A0AAV5W0R9"/>
<organism evidence="1 2">
    <name type="scientific">Pristionchus fissidentatus</name>
    <dbReference type="NCBI Taxonomy" id="1538716"/>
    <lineage>
        <taxon>Eukaryota</taxon>
        <taxon>Metazoa</taxon>
        <taxon>Ecdysozoa</taxon>
        <taxon>Nematoda</taxon>
        <taxon>Chromadorea</taxon>
        <taxon>Rhabditida</taxon>
        <taxon>Rhabditina</taxon>
        <taxon>Diplogasteromorpha</taxon>
        <taxon>Diplogasteroidea</taxon>
        <taxon>Neodiplogasteridae</taxon>
        <taxon>Pristionchus</taxon>
    </lineage>
</organism>
<sequence>GSWRVVADAPVSFRCDEDLALIFTSVLPDLIPVDDEKAYSLSDSSAVFVSPRGGMMMGVASCDGVGDVTLFTGAGSGVAEYRFPLKTWRCTDVPRWIVSFDNVVTLATDPGMRINLTVHDKFENGKEVELRPSEGAAVLTSGRSDNVQNLGNHGNDAHFRL</sequence>
<feature type="non-terminal residue" evidence="1">
    <location>
        <position position="1"/>
    </location>
</feature>
<proteinExistence type="predicted"/>
<name>A0AAV5W0R9_9BILA</name>
<evidence type="ECO:0000313" key="2">
    <source>
        <dbReference type="Proteomes" id="UP001432322"/>
    </source>
</evidence>
<comment type="caution">
    <text evidence="1">The sequence shown here is derived from an EMBL/GenBank/DDBJ whole genome shotgun (WGS) entry which is preliminary data.</text>
</comment>
<dbReference type="PANTHER" id="PTHR31024">
    <property type="entry name" value="C-TYPE LECTIN"/>
    <property type="match status" value="1"/>
</dbReference>
<dbReference type="PANTHER" id="PTHR31024:SF3">
    <property type="entry name" value="C-TYPE LECTIN-RELATED"/>
    <property type="match status" value="1"/>
</dbReference>
<dbReference type="Proteomes" id="UP001432322">
    <property type="component" value="Unassembled WGS sequence"/>
</dbReference>
<keyword evidence="2" id="KW-1185">Reference proteome</keyword>
<dbReference type="EMBL" id="BTSY01000004">
    <property type="protein sequence ID" value="GMT25432.1"/>
    <property type="molecule type" value="Genomic_DNA"/>
</dbReference>
<evidence type="ECO:0000313" key="1">
    <source>
        <dbReference type="EMBL" id="GMT25432.1"/>
    </source>
</evidence>
<evidence type="ECO:0008006" key="3">
    <source>
        <dbReference type="Google" id="ProtNLM"/>
    </source>
</evidence>
<gene>
    <name evidence="1" type="ORF">PFISCL1PPCAC_16729</name>
</gene>
<protein>
    <recommendedName>
        <fullName evidence="3">Fascin-like protein</fullName>
    </recommendedName>
</protein>